<name>A0AAD9ATZ8_9PEZI</name>
<dbReference type="AlphaFoldDB" id="A0AAD9ATZ8"/>
<organism evidence="1 2">
    <name type="scientific">Colletotrichum chrysophilum</name>
    <dbReference type="NCBI Taxonomy" id="1836956"/>
    <lineage>
        <taxon>Eukaryota</taxon>
        <taxon>Fungi</taxon>
        <taxon>Dikarya</taxon>
        <taxon>Ascomycota</taxon>
        <taxon>Pezizomycotina</taxon>
        <taxon>Sordariomycetes</taxon>
        <taxon>Hypocreomycetidae</taxon>
        <taxon>Glomerellales</taxon>
        <taxon>Glomerellaceae</taxon>
        <taxon>Colletotrichum</taxon>
        <taxon>Colletotrichum gloeosporioides species complex</taxon>
    </lineage>
</organism>
<evidence type="ECO:0000313" key="2">
    <source>
        <dbReference type="Proteomes" id="UP001243330"/>
    </source>
</evidence>
<keyword evidence="2" id="KW-1185">Reference proteome</keyword>
<comment type="caution">
    <text evidence="1">The sequence shown here is derived from an EMBL/GenBank/DDBJ whole genome shotgun (WGS) entry which is preliminary data.</text>
</comment>
<proteinExistence type="predicted"/>
<dbReference type="Proteomes" id="UP001243330">
    <property type="component" value="Unassembled WGS sequence"/>
</dbReference>
<reference evidence="1" key="1">
    <citation type="submission" date="2023-01" db="EMBL/GenBank/DDBJ databases">
        <title>Colletotrichum chrysophilum M932 genome sequence.</title>
        <authorList>
            <person name="Baroncelli R."/>
        </authorList>
    </citation>
    <scope>NUCLEOTIDE SEQUENCE</scope>
    <source>
        <strain evidence="1">M932</strain>
    </source>
</reference>
<gene>
    <name evidence="1" type="ORF">CCHR01_05606</name>
</gene>
<evidence type="ECO:0000313" key="1">
    <source>
        <dbReference type="EMBL" id="KAK1851719.1"/>
    </source>
</evidence>
<protein>
    <submittedName>
        <fullName evidence="1">Uncharacterized protein</fullName>
    </submittedName>
</protein>
<sequence length="27" mass="3102">MPPPMPAIVDRKYRYTWAVMLAAGHQT</sequence>
<dbReference type="EMBL" id="JAQOWY010000090">
    <property type="protein sequence ID" value="KAK1851719.1"/>
    <property type="molecule type" value="Genomic_DNA"/>
</dbReference>
<accession>A0AAD9ATZ8</accession>